<dbReference type="EMBL" id="MPOH02000014">
    <property type="protein sequence ID" value="OQD55146.1"/>
    <property type="molecule type" value="Genomic_DNA"/>
</dbReference>
<reference evidence="3" key="1">
    <citation type="submission" date="2016-11" db="EMBL/GenBank/DDBJ databases">
        <authorList>
            <person name="Schniete J.K."/>
            <person name="Salih T."/>
            <person name="Algora Gallardo L."/>
            <person name="Martinez Fernandez S."/>
            <person name="Herron P.R."/>
        </authorList>
    </citation>
    <scope>NUCLEOTIDE SEQUENCE [LARGE SCALE GENOMIC DNA]</scope>
    <source>
        <strain evidence="3">DSM 41896</strain>
    </source>
</reference>
<proteinExistence type="predicted"/>
<evidence type="ECO:0000313" key="3">
    <source>
        <dbReference type="Proteomes" id="UP000184286"/>
    </source>
</evidence>
<evidence type="ECO:0000259" key="1">
    <source>
        <dbReference type="Pfam" id="PF02563"/>
    </source>
</evidence>
<accession>A0A1V6MS61</accession>
<name>A0A1V6MS61_9ACTN</name>
<organism evidence="2 3">
    <name type="scientific">Streptomyces phaeoluteigriseus</name>
    <dbReference type="NCBI Taxonomy" id="114686"/>
    <lineage>
        <taxon>Bacteria</taxon>
        <taxon>Bacillati</taxon>
        <taxon>Actinomycetota</taxon>
        <taxon>Actinomycetes</taxon>
        <taxon>Kitasatosporales</taxon>
        <taxon>Streptomycetaceae</taxon>
        <taxon>Streptomyces</taxon>
        <taxon>Streptomyces aurantiacus group</taxon>
    </lineage>
</organism>
<dbReference type="Pfam" id="PF02563">
    <property type="entry name" value="Poly_export"/>
    <property type="match status" value="1"/>
</dbReference>
<dbReference type="InterPro" id="IPR003715">
    <property type="entry name" value="Poly_export_N"/>
</dbReference>
<comment type="caution">
    <text evidence="2">The sequence shown here is derived from an EMBL/GenBank/DDBJ whole genome shotgun (WGS) entry which is preliminary data.</text>
</comment>
<dbReference type="OrthoDB" id="4194593at2"/>
<feature type="domain" description="Polysaccharide export protein N-terminal" evidence="1">
    <location>
        <begin position="89"/>
        <end position="163"/>
    </location>
</feature>
<gene>
    <name evidence="2" type="ORF">BM536_017625</name>
</gene>
<dbReference type="Proteomes" id="UP000184286">
    <property type="component" value="Unassembled WGS sequence"/>
</dbReference>
<dbReference type="AlphaFoldDB" id="A0A1V6MS61"/>
<evidence type="ECO:0000313" key="2">
    <source>
        <dbReference type="EMBL" id="OQD55146.1"/>
    </source>
</evidence>
<protein>
    <recommendedName>
        <fullName evidence="1">Polysaccharide export protein N-terminal domain-containing protein</fullName>
    </recommendedName>
</protein>
<reference evidence="2 3" key="2">
    <citation type="submission" date="2017-02" db="EMBL/GenBank/DDBJ databases">
        <title>Draft genome sequence of Streptomyces phaeoluteigriseus type strain DSM41896.</title>
        <authorList>
            <person name="Salih T.S."/>
            <person name="Algora Gallardo L."/>
            <person name="Melo Santos T."/>
            <person name="Filgueira Martinez S."/>
            <person name="Herron P.R."/>
        </authorList>
    </citation>
    <scope>NUCLEOTIDE SEQUENCE [LARGE SCALE GENOMIC DNA]</scope>
    <source>
        <strain evidence="2 3">DSM 41896</strain>
    </source>
</reference>
<sequence>MSTTSLELGEVVNVEVREASGAVTPFSHEYPVDASSLLRIPSLNMIVAAGKALQPDLRDEIHDRFVSDGVLSSLTVNVTPSSTLVDLENTIQPGETIFVRLLNTDGTIDPSSGSFPVDGSGSIHMPFLGGVLLNNNRFFEAEHQIEQGLSDGGFFAQPLVNVTRTQLA</sequence>
<dbReference type="RefSeq" id="WP_073492629.1">
    <property type="nucleotide sequence ID" value="NZ_MPOH02000014.1"/>
</dbReference>